<sequence length="174" mass="19943">MKRKFLRLIVLMLSAFLMEACMAVYQKPVAKLYYVSFKADGKTNFALSFYSDIDLPNLFTRRESSGRLLACPLEQGKKIFPEEGYVMSAIFDNIEPNYSFDNNKNLYFYSESVRFVDTDNAWAEVGKDKVRALLKNQKTVKCKVIAPIYLGGHYESEVMEIPVSDILNTLDSPM</sequence>
<organism evidence="2 3">
    <name type="scientific">Hydromonas duriensis</name>
    <dbReference type="NCBI Taxonomy" id="1527608"/>
    <lineage>
        <taxon>Bacteria</taxon>
        <taxon>Pseudomonadati</taxon>
        <taxon>Pseudomonadota</taxon>
        <taxon>Betaproteobacteria</taxon>
        <taxon>Burkholderiales</taxon>
        <taxon>Burkholderiaceae</taxon>
        <taxon>Hydromonas</taxon>
    </lineage>
</organism>
<dbReference type="Proteomes" id="UP000294480">
    <property type="component" value="Unassembled WGS sequence"/>
</dbReference>
<gene>
    <name evidence="2" type="ORF">DFR44_1613</name>
</gene>
<accession>A0A4R6Y3U2</accession>
<evidence type="ECO:0008006" key="4">
    <source>
        <dbReference type="Google" id="ProtNLM"/>
    </source>
</evidence>
<name>A0A4R6Y3U2_9BURK</name>
<dbReference type="AlphaFoldDB" id="A0A4R6Y3U2"/>
<feature type="signal peptide" evidence="1">
    <location>
        <begin position="1"/>
        <end position="23"/>
    </location>
</feature>
<comment type="caution">
    <text evidence="2">The sequence shown here is derived from an EMBL/GenBank/DDBJ whole genome shotgun (WGS) entry which is preliminary data.</text>
</comment>
<feature type="chain" id="PRO_5020512278" description="Lipoprotein" evidence="1">
    <location>
        <begin position="24"/>
        <end position="174"/>
    </location>
</feature>
<dbReference type="EMBL" id="SNZE01000061">
    <property type="protein sequence ID" value="TDR26462.1"/>
    <property type="molecule type" value="Genomic_DNA"/>
</dbReference>
<keyword evidence="1" id="KW-0732">Signal</keyword>
<reference evidence="2 3" key="1">
    <citation type="submission" date="2019-03" db="EMBL/GenBank/DDBJ databases">
        <title>Genomic Encyclopedia of Type Strains, Phase IV (KMG-IV): sequencing the most valuable type-strain genomes for metagenomic binning, comparative biology and taxonomic classification.</title>
        <authorList>
            <person name="Goeker M."/>
        </authorList>
    </citation>
    <scope>NUCLEOTIDE SEQUENCE [LARGE SCALE GENOMIC DNA]</scope>
    <source>
        <strain evidence="2 3">DSM 102852</strain>
    </source>
</reference>
<proteinExistence type="predicted"/>
<evidence type="ECO:0000313" key="2">
    <source>
        <dbReference type="EMBL" id="TDR26462.1"/>
    </source>
</evidence>
<keyword evidence="3" id="KW-1185">Reference proteome</keyword>
<evidence type="ECO:0000313" key="3">
    <source>
        <dbReference type="Proteomes" id="UP000294480"/>
    </source>
</evidence>
<protein>
    <recommendedName>
        <fullName evidence="4">Lipoprotein</fullName>
    </recommendedName>
</protein>
<evidence type="ECO:0000256" key="1">
    <source>
        <dbReference type="SAM" id="SignalP"/>
    </source>
</evidence>